<dbReference type="FunCoup" id="A0A6P8NGK0">
    <property type="interactions" value="52"/>
</dbReference>
<dbReference type="PANTHER" id="PTHR31508">
    <property type="entry name" value="PROTEIN PITCHFORK"/>
    <property type="match status" value="1"/>
</dbReference>
<dbReference type="InterPro" id="IPR010736">
    <property type="entry name" value="SHIPPO-rpt"/>
</dbReference>
<sequence length="194" mass="22886">MEQEQDLGRLKRIAFGTTKDRKQFPYDCAHDRLANELVPIRGLPHISPDTYEVDKVTGMMYYLNTKPQSLKGYMLGARTARRFLPDWKGNFPSPSEYQSFWMKERVFTQNFAPFSVKVDRFEKRISDSILFPGPGTYSHERYEKKKVSWPMKFGSPDWSLVPSLEKRSLKSELVTDKEFRKNRNRVAYLSLYYS</sequence>
<gene>
    <name evidence="2" type="primary">PIFO</name>
</gene>
<dbReference type="InterPro" id="IPR033602">
    <property type="entry name" value="CIMAP3"/>
</dbReference>
<dbReference type="InParanoid" id="A0A6P8NGK0"/>
<accession>A0A6P8NGK0</accession>
<dbReference type="GO" id="GO:0031344">
    <property type="term" value="P:regulation of cell projection organization"/>
    <property type="evidence" value="ECO:0007669"/>
    <property type="project" value="TreeGrafter"/>
</dbReference>
<protein>
    <submittedName>
        <fullName evidence="2">Protein pitchfork</fullName>
    </submittedName>
</protein>
<dbReference type="Proteomes" id="UP000515159">
    <property type="component" value="Chromosome 13"/>
</dbReference>
<dbReference type="Pfam" id="PF07004">
    <property type="entry name" value="SHIPPO-rpt"/>
    <property type="match status" value="2"/>
</dbReference>
<organism evidence="1 2">
    <name type="scientific">Geotrypetes seraphini</name>
    <name type="common">Gaboon caecilian</name>
    <name type="synonym">Caecilia seraphini</name>
    <dbReference type="NCBI Taxonomy" id="260995"/>
    <lineage>
        <taxon>Eukaryota</taxon>
        <taxon>Metazoa</taxon>
        <taxon>Chordata</taxon>
        <taxon>Craniata</taxon>
        <taxon>Vertebrata</taxon>
        <taxon>Euteleostomi</taxon>
        <taxon>Amphibia</taxon>
        <taxon>Gymnophiona</taxon>
        <taxon>Geotrypetes</taxon>
    </lineage>
</organism>
<dbReference type="PANTHER" id="PTHR31508:SF2">
    <property type="entry name" value="PROTEIN PITCHFORK"/>
    <property type="match status" value="1"/>
</dbReference>
<name>A0A6P8NGK0_GEOSA</name>
<keyword evidence="1" id="KW-1185">Reference proteome</keyword>
<evidence type="ECO:0000313" key="2">
    <source>
        <dbReference type="RefSeq" id="XP_033775002.1"/>
    </source>
</evidence>
<dbReference type="AlphaFoldDB" id="A0A6P8NGK0"/>
<dbReference type="GeneID" id="117347757"/>
<proteinExistence type="predicted"/>
<dbReference type="OrthoDB" id="8189408at2759"/>
<evidence type="ECO:0000313" key="1">
    <source>
        <dbReference type="Proteomes" id="UP000515159"/>
    </source>
</evidence>
<dbReference type="CTD" id="128344"/>
<dbReference type="GO" id="GO:0008092">
    <property type="term" value="F:cytoskeletal protein binding"/>
    <property type="evidence" value="ECO:0007669"/>
    <property type="project" value="TreeGrafter"/>
</dbReference>
<dbReference type="RefSeq" id="XP_033775002.1">
    <property type="nucleotide sequence ID" value="XM_033919111.1"/>
</dbReference>
<reference evidence="2" key="1">
    <citation type="submission" date="2025-08" db="UniProtKB">
        <authorList>
            <consortium name="RefSeq"/>
        </authorList>
    </citation>
    <scope>IDENTIFICATION</scope>
</reference>
<dbReference type="KEGG" id="gsh:117347757"/>